<dbReference type="EMBL" id="JBJKBG010000007">
    <property type="protein sequence ID" value="KAL3730476.1"/>
    <property type="molecule type" value="Genomic_DNA"/>
</dbReference>
<dbReference type="InterPro" id="IPR000157">
    <property type="entry name" value="TIR_dom"/>
</dbReference>
<dbReference type="Pfam" id="PF00931">
    <property type="entry name" value="NB-ARC"/>
    <property type="match status" value="1"/>
</dbReference>
<protein>
    <recommendedName>
        <fullName evidence="5">TIR domain-containing protein</fullName>
    </recommendedName>
</protein>
<dbReference type="Gene3D" id="3.80.10.10">
    <property type="entry name" value="Ribonuclease Inhibitor"/>
    <property type="match status" value="2"/>
</dbReference>
<dbReference type="InterPro" id="IPR027417">
    <property type="entry name" value="P-loop_NTPase"/>
</dbReference>
<feature type="domain" description="TIR" evidence="5">
    <location>
        <begin position="21"/>
        <end position="179"/>
    </location>
</feature>
<reference evidence="6 7" key="1">
    <citation type="submission" date="2024-11" db="EMBL/GenBank/DDBJ databases">
        <title>Chromosome-level genome assembly of Eucalyptus globulus Labill. provides insights into its genome evolution.</title>
        <authorList>
            <person name="Li X."/>
        </authorList>
    </citation>
    <scope>NUCLEOTIDE SEQUENCE [LARGE SCALE GENOMIC DNA]</scope>
    <source>
        <strain evidence="6">CL2024</strain>
        <tissue evidence="6">Fresh tender leaves</tissue>
    </source>
</reference>
<keyword evidence="4" id="KW-0520">NAD</keyword>
<dbReference type="SUPFAM" id="SSF52058">
    <property type="entry name" value="L domain-like"/>
    <property type="match status" value="2"/>
</dbReference>
<dbReference type="Pfam" id="PF23282">
    <property type="entry name" value="WHD_ROQ1"/>
    <property type="match status" value="1"/>
</dbReference>
<evidence type="ECO:0000256" key="4">
    <source>
        <dbReference type="ARBA" id="ARBA00023027"/>
    </source>
</evidence>
<dbReference type="AlphaFoldDB" id="A0ABD3JXD2"/>
<evidence type="ECO:0000256" key="2">
    <source>
        <dbReference type="ARBA" id="ARBA00022737"/>
    </source>
</evidence>
<evidence type="ECO:0000313" key="6">
    <source>
        <dbReference type="EMBL" id="KAL3730476.1"/>
    </source>
</evidence>
<dbReference type="FunFam" id="3.40.50.10140:FF:000007">
    <property type="entry name" value="Disease resistance protein (TIR-NBS-LRR class)"/>
    <property type="match status" value="1"/>
</dbReference>
<dbReference type="Gene3D" id="3.40.50.300">
    <property type="entry name" value="P-loop containing nucleotide triphosphate hydrolases"/>
    <property type="match status" value="1"/>
</dbReference>
<dbReference type="EMBL" id="JBJKBG010000007">
    <property type="protein sequence ID" value="KAL3730477.1"/>
    <property type="molecule type" value="Genomic_DNA"/>
</dbReference>
<comment type="caution">
    <text evidence="6">The sequence shown here is derived from an EMBL/GenBank/DDBJ whole genome shotgun (WGS) entry which is preliminary data.</text>
</comment>
<dbReference type="PROSITE" id="PS50104">
    <property type="entry name" value="TIR"/>
    <property type="match status" value="1"/>
</dbReference>
<dbReference type="SMART" id="SM00255">
    <property type="entry name" value="TIR"/>
    <property type="match status" value="1"/>
</dbReference>
<dbReference type="SUPFAM" id="SSF52200">
    <property type="entry name" value="Toll/Interleukin receptor TIR domain"/>
    <property type="match status" value="1"/>
</dbReference>
<dbReference type="InterPro" id="IPR058192">
    <property type="entry name" value="WHD_ROQ1-like"/>
</dbReference>
<dbReference type="InterPro" id="IPR044974">
    <property type="entry name" value="Disease_R_plants"/>
</dbReference>
<sequence length="1003" mass="114507">MKRKKSSSLEIGSTRHGSSGTKFEVFLSFRGSDTRTSFTDVLYHALLDKGISVFLDEHRIDIGEEIGPEIFQAIDDSKICIPIFSRNYASSSWCLRELEHMMQRRKTNGLEVSPIFYDVEPSDVKLKSKVYKDALTLHKKERGVEIVKRWKEALKEVAKIKGWDTKGHGKLAKLIAQKVLLKLKEPYVHITDNLVGMDESVNEVVNLLDVKSTDVRLIGICGMGGIGKTTLAKVVYHKLSTNFESQSFIADIREASNGSSLLNVQRQLISDIIGDVGFQVPNLDSGMAMIQNRFGRKKVLIFLDDVDHTRQLTALAAKEEWFGLGSRIIVTTRDKSVFSKFKGQFKHCLIYEAKELENFEALQLFSKHAFRRDSPPNAFLSLSEEVITKTSGLPLAIEVAGSFLCDKSELVWQDTLKKMHHGPLKGVKENLMLSYEALECYQQQIFLDIACFLAGYNKSYAAYMWHDCEFFPEEGIVVLLLMSLVKIGENNELWMHDQLKDLGRSIEQQQFLKDPTKGSRVYRQEEGPDIVQRKKAYVPGTGTVAVFGGTSKDFIKMPDIRFLHTTSGTLCGDFEDCLSELRWLCWHQFPTKLQATNFCPKNLLILDLSWSSVDEHWGGWTQFKVATRLKVLNLSCCDKLKETPDLSAFLFLELLILRRCSELTTLPNSIEMLQCLVELDVSYTSFTELPNTIVNLKSLKLLKMNSSHIQKLPKAIGMMEKLEEIYGENCKWLEMIPIDIVKLRFLKILKFTCTRLKNVPKLPQSLVSLCLSSSTAEKILEISNLNLPSIRNLEFCFSGGDNISSVFYKSERRPHALYSSSSMKLPSVTGISSFGGWLHCTELQLSECKNLRHILRLPSGLRKLEIRDCPLLEVIDLSNLEYLLELRLINDEICVSDIQRLEDLASLRCLRVRNCKSSKFSGLERLKNLRILQLWMCPFLQTLPNLSNFKNLQEFVLWCCPKLIEIEGLDRLKSLERLDIRHCSSLRSLPNLSHLKKLKMNRW</sequence>
<dbReference type="Pfam" id="PF01582">
    <property type="entry name" value="TIR"/>
    <property type="match status" value="1"/>
</dbReference>
<dbReference type="PANTHER" id="PTHR11017:SF570">
    <property type="entry name" value="DISEASE RESISTANCE PROTEIN (TIR-NBS CLASS)-RELATED"/>
    <property type="match status" value="1"/>
</dbReference>
<keyword evidence="7" id="KW-1185">Reference proteome</keyword>
<name>A0ABD3JXD2_EUCGL</name>
<evidence type="ECO:0000256" key="1">
    <source>
        <dbReference type="ARBA" id="ARBA00022614"/>
    </source>
</evidence>
<keyword evidence="2" id="KW-0677">Repeat</keyword>
<keyword evidence="3" id="KW-0611">Plant defense</keyword>
<dbReference type="SUPFAM" id="SSF52540">
    <property type="entry name" value="P-loop containing nucleoside triphosphate hydrolases"/>
    <property type="match status" value="1"/>
</dbReference>
<dbReference type="PANTHER" id="PTHR11017">
    <property type="entry name" value="LEUCINE-RICH REPEAT-CONTAINING PROTEIN"/>
    <property type="match status" value="1"/>
</dbReference>
<organism evidence="6 7">
    <name type="scientific">Eucalyptus globulus</name>
    <name type="common">Tasmanian blue gum</name>
    <dbReference type="NCBI Taxonomy" id="34317"/>
    <lineage>
        <taxon>Eukaryota</taxon>
        <taxon>Viridiplantae</taxon>
        <taxon>Streptophyta</taxon>
        <taxon>Embryophyta</taxon>
        <taxon>Tracheophyta</taxon>
        <taxon>Spermatophyta</taxon>
        <taxon>Magnoliopsida</taxon>
        <taxon>eudicotyledons</taxon>
        <taxon>Gunneridae</taxon>
        <taxon>Pentapetalae</taxon>
        <taxon>rosids</taxon>
        <taxon>malvids</taxon>
        <taxon>Myrtales</taxon>
        <taxon>Myrtaceae</taxon>
        <taxon>Myrtoideae</taxon>
        <taxon>Eucalypteae</taxon>
        <taxon>Eucalyptus</taxon>
    </lineage>
</organism>
<keyword evidence="1" id="KW-0433">Leucine-rich repeat</keyword>
<accession>A0ABD3JXD2</accession>
<dbReference type="Pfam" id="PF23598">
    <property type="entry name" value="LRR_14"/>
    <property type="match status" value="1"/>
</dbReference>
<dbReference type="GO" id="GO:0051707">
    <property type="term" value="P:response to other organism"/>
    <property type="evidence" value="ECO:0007669"/>
    <property type="project" value="UniProtKB-ARBA"/>
</dbReference>
<dbReference type="InterPro" id="IPR042197">
    <property type="entry name" value="Apaf_helical"/>
</dbReference>
<gene>
    <name evidence="6" type="ORF">ACJRO7_027484</name>
</gene>
<dbReference type="PRINTS" id="PR00364">
    <property type="entry name" value="DISEASERSIST"/>
</dbReference>
<dbReference type="InterPro" id="IPR035897">
    <property type="entry name" value="Toll_tir_struct_dom_sf"/>
</dbReference>
<evidence type="ECO:0000259" key="5">
    <source>
        <dbReference type="PROSITE" id="PS50104"/>
    </source>
</evidence>
<evidence type="ECO:0000313" key="7">
    <source>
        <dbReference type="Proteomes" id="UP001634007"/>
    </source>
</evidence>
<evidence type="ECO:0000256" key="3">
    <source>
        <dbReference type="ARBA" id="ARBA00022821"/>
    </source>
</evidence>
<proteinExistence type="predicted"/>
<dbReference type="Gene3D" id="1.10.8.430">
    <property type="entry name" value="Helical domain of apoptotic protease-activating factors"/>
    <property type="match status" value="1"/>
</dbReference>
<dbReference type="InterPro" id="IPR002182">
    <property type="entry name" value="NB-ARC"/>
</dbReference>
<dbReference type="Proteomes" id="UP001634007">
    <property type="component" value="Unassembled WGS sequence"/>
</dbReference>
<dbReference type="InterPro" id="IPR032675">
    <property type="entry name" value="LRR_dom_sf"/>
</dbReference>
<dbReference type="Gene3D" id="3.40.50.10140">
    <property type="entry name" value="Toll/interleukin-1 receptor homology (TIR) domain"/>
    <property type="match status" value="1"/>
</dbReference>
<dbReference type="InterPro" id="IPR055414">
    <property type="entry name" value="LRR_R13L4/SHOC2-like"/>
</dbReference>
<dbReference type="GO" id="GO:0006952">
    <property type="term" value="P:defense response"/>
    <property type="evidence" value="ECO:0007669"/>
    <property type="project" value="UniProtKB-KW"/>
</dbReference>